<reference evidence="2 3" key="1">
    <citation type="submission" date="2016-10" db="EMBL/GenBank/DDBJ databases">
        <authorList>
            <person name="de Groot N.N."/>
        </authorList>
    </citation>
    <scope>NUCLEOTIDE SEQUENCE [LARGE SCALE GENOMIC DNA]</scope>
    <source>
        <strain evidence="2 3">DSM 19938</strain>
    </source>
</reference>
<keyword evidence="1" id="KW-1133">Transmembrane helix</keyword>
<keyword evidence="1" id="KW-0812">Transmembrane</keyword>
<proteinExistence type="predicted"/>
<evidence type="ECO:0000256" key="1">
    <source>
        <dbReference type="SAM" id="Phobius"/>
    </source>
</evidence>
<gene>
    <name evidence="2" type="ORF">SAMN04487995_2252</name>
</gene>
<keyword evidence="3" id="KW-1185">Reference proteome</keyword>
<dbReference type="Proteomes" id="UP000199532">
    <property type="component" value="Unassembled WGS sequence"/>
</dbReference>
<organism evidence="2 3">
    <name type="scientific">Dyadobacter koreensis</name>
    <dbReference type="NCBI Taxonomy" id="408657"/>
    <lineage>
        <taxon>Bacteria</taxon>
        <taxon>Pseudomonadati</taxon>
        <taxon>Bacteroidota</taxon>
        <taxon>Cytophagia</taxon>
        <taxon>Cytophagales</taxon>
        <taxon>Spirosomataceae</taxon>
        <taxon>Dyadobacter</taxon>
    </lineage>
</organism>
<keyword evidence="1" id="KW-0472">Membrane</keyword>
<name>A0A1H6THF7_9BACT</name>
<evidence type="ECO:0000313" key="3">
    <source>
        <dbReference type="Proteomes" id="UP000199532"/>
    </source>
</evidence>
<accession>A0A1H6THF7</accession>
<dbReference type="EMBL" id="FNXY01000003">
    <property type="protein sequence ID" value="SEI79509.1"/>
    <property type="molecule type" value="Genomic_DNA"/>
</dbReference>
<evidence type="ECO:0000313" key="2">
    <source>
        <dbReference type="EMBL" id="SEI79509.1"/>
    </source>
</evidence>
<feature type="transmembrane region" description="Helical" evidence="1">
    <location>
        <begin position="20"/>
        <end position="37"/>
    </location>
</feature>
<sequence>MKLRNIGNVTKWQLSNNYDFTFAMVTVLIVSAFNRPAELMRIIL</sequence>
<dbReference type="AlphaFoldDB" id="A0A1H6THF7"/>
<protein>
    <submittedName>
        <fullName evidence="2">Uncharacterized protein</fullName>
    </submittedName>
</protein>